<dbReference type="GO" id="GO:0000151">
    <property type="term" value="C:ubiquitin ligase complex"/>
    <property type="evidence" value="ECO:0007669"/>
    <property type="project" value="TreeGrafter"/>
</dbReference>
<evidence type="ECO:0000256" key="7">
    <source>
        <dbReference type="ARBA" id="ARBA00022833"/>
    </source>
</evidence>
<keyword evidence="2" id="KW-0808">Transferase</keyword>
<dbReference type="InterPro" id="IPR013083">
    <property type="entry name" value="Znf_RING/FYVE/PHD"/>
</dbReference>
<feature type="region of interest" description="Disordered" evidence="9">
    <location>
        <begin position="577"/>
        <end position="598"/>
    </location>
</feature>
<dbReference type="PROSITE" id="PS51873">
    <property type="entry name" value="TRIAD"/>
    <property type="match status" value="1"/>
</dbReference>
<dbReference type="PROSITE" id="PS00518">
    <property type="entry name" value="ZF_RING_1"/>
    <property type="match status" value="1"/>
</dbReference>
<dbReference type="GO" id="GO:0043130">
    <property type="term" value="F:ubiquitin binding"/>
    <property type="evidence" value="ECO:0007669"/>
    <property type="project" value="TreeGrafter"/>
</dbReference>
<dbReference type="Proteomes" id="UP000332933">
    <property type="component" value="Unassembled WGS sequence"/>
</dbReference>
<dbReference type="GO" id="GO:0004842">
    <property type="term" value="F:ubiquitin-protein transferase activity"/>
    <property type="evidence" value="ECO:0007669"/>
    <property type="project" value="TreeGrafter"/>
</dbReference>
<dbReference type="CDD" id="cd20335">
    <property type="entry name" value="BRcat_RBR"/>
    <property type="match status" value="1"/>
</dbReference>
<dbReference type="InterPro" id="IPR051628">
    <property type="entry name" value="LUBAC_E3_Ligases"/>
</dbReference>
<proteinExistence type="predicted"/>
<evidence type="ECO:0000256" key="8">
    <source>
        <dbReference type="PROSITE-ProRule" id="PRU00175"/>
    </source>
</evidence>
<reference evidence="12" key="2">
    <citation type="submission" date="2019-06" db="EMBL/GenBank/DDBJ databases">
        <title>Genomics analysis of Aphanomyces spp. identifies a new class of oomycete effector associated with host adaptation.</title>
        <authorList>
            <person name="Gaulin E."/>
        </authorList>
    </citation>
    <scope>NUCLEOTIDE SEQUENCE</scope>
    <source>
        <strain evidence="12">CBS 578.67</strain>
    </source>
</reference>
<dbReference type="InterPro" id="IPR007502">
    <property type="entry name" value="Helicase-assoc_dom"/>
</dbReference>
<evidence type="ECO:0000256" key="3">
    <source>
        <dbReference type="ARBA" id="ARBA00022723"/>
    </source>
</evidence>
<dbReference type="Pfam" id="PF00097">
    <property type="entry name" value="zf-C3HC4"/>
    <property type="match status" value="1"/>
</dbReference>
<accession>A0A485L8S9</accession>
<feature type="domain" description="RING-type" evidence="11">
    <location>
        <begin position="931"/>
        <end position="1152"/>
    </location>
</feature>
<evidence type="ECO:0000256" key="4">
    <source>
        <dbReference type="ARBA" id="ARBA00022737"/>
    </source>
</evidence>
<evidence type="ECO:0000256" key="5">
    <source>
        <dbReference type="ARBA" id="ARBA00022771"/>
    </source>
</evidence>
<evidence type="ECO:0000259" key="11">
    <source>
        <dbReference type="PROSITE" id="PS51873"/>
    </source>
</evidence>
<dbReference type="EMBL" id="CAADRA010005909">
    <property type="protein sequence ID" value="VFT93289.1"/>
    <property type="molecule type" value="Genomic_DNA"/>
</dbReference>
<dbReference type="SUPFAM" id="SSF57850">
    <property type="entry name" value="RING/U-box"/>
    <property type="match status" value="1"/>
</dbReference>
<keyword evidence="7" id="KW-0862">Zinc</keyword>
<sequence length="1218" mass="134586">MAAAETELQYLGALDPVFGVTTLGETIASMQQPPHLVRMLVESCKNGLGEAALAVAAVQSVAHMFSWRDKTKAGSINPIMVSRHGDVVAMVRAFETYCGVLTGQVNVLSDAPVASMSNEVDEDDDVTAVHLAPLRVSLLGQYTNQGNDDDDEDDTASDTSDVSDISSDNSIEPNSPPKTTPPKINFQTQRKAQAWCRQQSLNSKALGLAMTLQKELRDQVRHEAVWKGMSQSIPASDDDLRHIVFFGSFLNIARLKPDRGAAVQYCAIQADVVGLVPREAAIVHSSTPLPEWIVFDSIFRPGGNTLLNTTTPVEYSWLERESAWFRRACDAKLPSLPTSTVTIPVAATVLKKLTGKHLANLEQLESTLQCTLHVMLDMLVAYCTPHVASSVAARVAALVEPFRTDMAARTTEQTYCAGTRAILGTGFLVHELLFDDEFVTVYVRNLPATLDPPGIRAFVAKVLKIPPGTNVLRSIDQQVSSGGDQTVALTFYDKRVARQVFSGLQGELVAGKNVQVSVGKAAEKPGLQQSTTAQIRVSWATEQSTGIVNILFASARQANQFIRSYHSILPEATKVQPLGANPKHENNKGPPRPPTVSAGPNLFIFQEDTTKFTSFTVAVHGLASDVDETHLTTRLAAVPYQRFFLKRVAPPATLATEEMRSILAIRFRRLGSLGPLLTRTFVTTDFIEAGRAGVFVVADDSSDLDRVYSIAKESWCPTETPCGQPIRLALEYIYVARMHGEVYKAQIALLEPLLDRARRRGMQVVEVPSKSAFQSIRFVSPTHMALEDLQEELRTITRCTQFKHPKIKRLFTRAGRMFLETLSKRIYIHWNHRTGQVFVYGSDIAFQEAKAHIVFFLDEFDKQQVIDHIVVLDKKKLKQVQLHKVCAAAFDYFSIGPRVYLTGTTQAIAAIERTLQPFVFRTRPKASAATRRGTCPVCTDDVESDSMQLSLCGHTFCSGCIQPMVSCQDAKLPLQCPVCQRDMSVEDSLKLIPPQMLESFAEKAVDLYRLEHEREFALCPRPACNQVLRVSSFQAGKHGGTTAACDNCEKTYCLTCTTVLDKLIEVHPRDLCQDVQSSSRSHVMQHVKAIRNNIFTLCCPKCKAAFLDFSGCTCVKCGNSNCNTSFCANCVVYFNDSSSACHTHVQSCAENPSRPSYFVSDQALKAQHAKARKTKTLAYLKTVPLADGVRHDVWHHIHRDMVDLDIHVTPYEIQTLQL</sequence>
<dbReference type="InterPro" id="IPR017907">
    <property type="entry name" value="Znf_RING_CS"/>
</dbReference>
<protein>
    <submittedName>
        <fullName evidence="13">Aste57867_16515 protein</fullName>
    </submittedName>
</protein>
<dbReference type="GO" id="GO:0097039">
    <property type="term" value="P:protein linear polyubiquitination"/>
    <property type="evidence" value="ECO:0007669"/>
    <property type="project" value="TreeGrafter"/>
</dbReference>
<reference evidence="13 14" key="1">
    <citation type="submission" date="2019-03" db="EMBL/GenBank/DDBJ databases">
        <authorList>
            <person name="Gaulin E."/>
            <person name="Dumas B."/>
        </authorList>
    </citation>
    <scope>NUCLEOTIDE SEQUENCE [LARGE SCALE GENOMIC DNA]</scope>
    <source>
        <strain evidence="13">CBS 568.67</strain>
    </source>
</reference>
<dbReference type="Gene3D" id="1.20.120.1080">
    <property type="match status" value="1"/>
</dbReference>
<dbReference type="Gene3D" id="3.30.40.10">
    <property type="entry name" value="Zinc/RING finger domain, C3HC4 (zinc finger)"/>
    <property type="match status" value="1"/>
</dbReference>
<feature type="domain" description="RING-type" evidence="10">
    <location>
        <begin position="935"/>
        <end position="980"/>
    </location>
</feature>
<keyword evidence="14" id="KW-1185">Reference proteome</keyword>
<dbReference type="EMBL" id="VJMH01005888">
    <property type="protein sequence ID" value="KAF0692409.1"/>
    <property type="molecule type" value="Genomic_DNA"/>
</dbReference>
<evidence type="ECO:0000313" key="12">
    <source>
        <dbReference type="EMBL" id="KAF0692409.1"/>
    </source>
</evidence>
<organism evidence="13 14">
    <name type="scientific">Aphanomyces stellatus</name>
    <dbReference type="NCBI Taxonomy" id="120398"/>
    <lineage>
        <taxon>Eukaryota</taxon>
        <taxon>Sar</taxon>
        <taxon>Stramenopiles</taxon>
        <taxon>Oomycota</taxon>
        <taxon>Saprolegniomycetes</taxon>
        <taxon>Saprolegniales</taxon>
        <taxon>Verrucalvaceae</taxon>
        <taxon>Aphanomyces</taxon>
    </lineage>
</organism>
<evidence type="ECO:0000259" key="10">
    <source>
        <dbReference type="PROSITE" id="PS50089"/>
    </source>
</evidence>
<keyword evidence="5 8" id="KW-0863">Zinc-finger</keyword>
<keyword evidence="6" id="KW-0833">Ubl conjugation pathway</keyword>
<feature type="compositionally biased region" description="Acidic residues" evidence="9">
    <location>
        <begin position="147"/>
        <end position="156"/>
    </location>
</feature>
<dbReference type="InterPro" id="IPR044066">
    <property type="entry name" value="TRIAD_supradom"/>
</dbReference>
<evidence type="ECO:0000313" key="14">
    <source>
        <dbReference type="Proteomes" id="UP000332933"/>
    </source>
</evidence>
<evidence type="ECO:0000256" key="6">
    <source>
        <dbReference type="ARBA" id="ARBA00022786"/>
    </source>
</evidence>
<dbReference type="PROSITE" id="PS50089">
    <property type="entry name" value="ZF_RING_2"/>
    <property type="match status" value="1"/>
</dbReference>
<dbReference type="OrthoDB" id="73305at2759"/>
<dbReference type="PANTHER" id="PTHR22770">
    <property type="entry name" value="UBIQUITIN CONJUGATING ENZYME 7 INTERACTING PROTEIN-RELATED"/>
    <property type="match status" value="1"/>
</dbReference>
<dbReference type="InterPro" id="IPR018957">
    <property type="entry name" value="Znf_C3HC4_RING-type"/>
</dbReference>
<feature type="compositionally biased region" description="Low complexity" evidence="9">
    <location>
        <begin position="157"/>
        <end position="172"/>
    </location>
</feature>
<dbReference type="PANTHER" id="PTHR22770:SF13">
    <property type="entry name" value="RING-TYPE DOMAIN-CONTAINING PROTEIN"/>
    <property type="match status" value="1"/>
</dbReference>
<name>A0A485L8S9_9STRA</name>
<evidence type="ECO:0000313" key="13">
    <source>
        <dbReference type="EMBL" id="VFT93289.1"/>
    </source>
</evidence>
<comment type="pathway">
    <text evidence="1">Protein modification; protein ubiquitination.</text>
</comment>
<keyword evidence="4" id="KW-0677">Repeat</keyword>
<keyword evidence="3" id="KW-0479">Metal-binding</keyword>
<evidence type="ECO:0000256" key="2">
    <source>
        <dbReference type="ARBA" id="ARBA00022679"/>
    </source>
</evidence>
<dbReference type="InterPro" id="IPR001841">
    <property type="entry name" value="Znf_RING"/>
</dbReference>
<dbReference type="SMART" id="SM00184">
    <property type="entry name" value="RING"/>
    <property type="match status" value="1"/>
</dbReference>
<dbReference type="GO" id="GO:0008270">
    <property type="term" value="F:zinc ion binding"/>
    <property type="evidence" value="ECO:0007669"/>
    <property type="project" value="UniProtKB-KW"/>
</dbReference>
<feature type="region of interest" description="Disordered" evidence="9">
    <location>
        <begin position="141"/>
        <end position="189"/>
    </location>
</feature>
<dbReference type="SMART" id="SM00847">
    <property type="entry name" value="HA2"/>
    <property type="match status" value="1"/>
</dbReference>
<dbReference type="AlphaFoldDB" id="A0A485L8S9"/>
<gene>
    <name evidence="13" type="primary">Aste57867_16515</name>
    <name evidence="12" type="ORF">As57867_016458</name>
    <name evidence="13" type="ORF">ASTE57867_16515</name>
</gene>
<evidence type="ECO:0000256" key="1">
    <source>
        <dbReference type="ARBA" id="ARBA00004906"/>
    </source>
</evidence>
<evidence type="ECO:0000256" key="9">
    <source>
        <dbReference type="SAM" id="MobiDB-lite"/>
    </source>
</evidence>
<dbReference type="GO" id="GO:0043161">
    <property type="term" value="P:proteasome-mediated ubiquitin-dependent protein catabolic process"/>
    <property type="evidence" value="ECO:0007669"/>
    <property type="project" value="TreeGrafter"/>
</dbReference>